<name>A0A7W6ZS04_9HYPH</name>
<keyword evidence="3" id="KW-1185">Reference proteome</keyword>
<feature type="signal peptide" evidence="1">
    <location>
        <begin position="1"/>
        <end position="26"/>
    </location>
</feature>
<evidence type="ECO:0000313" key="3">
    <source>
        <dbReference type="Proteomes" id="UP000543836"/>
    </source>
</evidence>
<keyword evidence="1" id="KW-0732">Signal</keyword>
<dbReference type="AlphaFoldDB" id="A0A7W6ZS04"/>
<evidence type="ECO:0000313" key="2">
    <source>
        <dbReference type="EMBL" id="MBB4567682.1"/>
    </source>
</evidence>
<organism evidence="2 3">
    <name type="scientific">Rhizobium leucaenae</name>
    <dbReference type="NCBI Taxonomy" id="29450"/>
    <lineage>
        <taxon>Bacteria</taxon>
        <taxon>Pseudomonadati</taxon>
        <taxon>Pseudomonadota</taxon>
        <taxon>Alphaproteobacteria</taxon>
        <taxon>Hyphomicrobiales</taxon>
        <taxon>Rhizobiaceae</taxon>
        <taxon>Rhizobium/Agrobacterium group</taxon>
        <taxon>Rhizobium</taxon>
    </lineage>
</organism>
<dbReference type="EMBL" id="JACIIG010000003">
    <property type="protein sequence ID" value="MBB4567682.1"/>
    <property type="molecule type" value="Genomic_DNA"/>
</dbReference>
<dbReference type="Proteomes" id="UP000543836">
    <property type="component" value="Unassembled WGS sequence"/>
</dbReference>
<dbReference type="OrthoDB" id="8117189at2"/>
<protein>
    <recommendedName>
        <fullName evidence="4">Lectin-like protein BA14k</fullName>
    </recommendedName>
</protein>
<sequence>MTVFGKIAIGCVVSFLLLSLPDLANAASNSPKIGLPPPVVGPTVCDYRGCFGFGSQQWYRPPGYPIPYTPPSLDRRNRFDNPRVYIQPRNNVPPRTNYPAPVNDRTRHQMWCSEHYRTYNPGTNLYTTLHHGFQTCRSPYY</sequence>
<evidence type="ECO:0008006" key="4">
    <source>
        <dbReference type="Google" id="ProtNLM"/>
    </source>
</evidence>
<feature type="chain" id="PRO_5031351952" description="Lectin-like protein BA14k" evidence="1">
    <location>
        <begin position="27"/>
        <end position="141"/>
    </location>
</feature>
<comment type="caution">
    <text evidence="2">The sequence shown here is derived from an EMBL/GenBank/DDBJ whole genome shotgun (WGS) entry which is preliminary data.</text>
</comment>
<accession>A0A7W6ZS04</accession>
<proteinExistence type="predicted"/>
<dbReference type="RefSeq" id="WP_028750866.1">
    <property type="nucleotide sequence ID" value="NZ_JACIIG010000003.1"/>
</dbReference>
<gene>
    <name evidence="2" type="ORF">GGE60_001785</name>
</gene>
<reference evidence="2 3" key="1">
    <citation type="submission" date="2020-08" db="EMBL/GenBank/DDBJ databases">
        <title>Genomic Encyclopedia of Type Strains, Phase IV (KMG-V): Genome sequencing to study the core and pangenomes of soil and plant-associated prokaryotes.</title>
        <authorList>
            <person name="Whitman W."/>
        </authorList>
    </citation>
    <scope>NUCLEOTIDE SEQUENCE [LARGE SCALE GENOMIC DNA]</scope>
    <source>
        <strain evidence="2 3">SEMIA 492</strain>
    </source>
</reference>
<dbReference type="GeneID" id="32529385"/>
<evidence type="ECO:0000256" key="1">
    <source>
        <dbReference type="SAM" id="SignalP"/>
    </source>
</evidence>